<accession>A0A5B7SWI3</accession>
<reference evidence="2 3" key="1">
    <citation type="submission" date="2019-05" db="EMBL/GenBank/DDBJ databases">
        <title>Genome Sequence of Lactobacillus futsaii Y97, a Potential Probiotic Strain Isolated from the Futsai of Taiwan.</title>
        <authorList>
            <person name="Du X."/>
        </authorList>
    </citation>
    <scope>NUCLEOTIDE SEQUENCE [LARGE SCALE GENOMIC DNA]</scope>
    <source>
        <strain evidence="2 3">Y97</strain>
    </source>
</reference>
<dbReference type="RefSeq" id="WP_057814052.1">
    <property type="nucleotide sequence ID" value="NZ_CP040736.1"/>
</dbReference>
<keyword evidence="1" id="KW-0732">Signal</keyword>
<feature type="chain" id="PRO_5039539466" evidence="1">
    <location>
        <begin position="22"/>
        <end position="166"/>
    </location>
</feature>
<name>A0A5B7SWI3_9LACO</name>
<protein>
    <submittedName>
        <fullName evidence="2">Uncharacterized protein</fullName>
    </submittedName>
</protein>
<evidence type="ECO:0000313" key="3">
    <source>
        <dbReference type="Proteomes" id="UP000310673"/>
    </source>
</evidence>
<feature type="signal peptide" evidence="1">
    <location>
        <begin position="1"/>
        <end position="21"/>
    </location>
</feature>
<evidence type="ECO:0000256" key="1">
    <source>
        <dbReference type="SAM" id="SignalP"/>
    </source>
</evidence>
<gene>
    <name evidence="2" type="ORF">FG051_03760</name>
</gene>
<evidence type="ECO:0000313" key="2">
    <source>
        <dbReference type="EMBL" id="QCX24276.1"/>
    </source>
</evidence>
<sequence length="166" mass="18065">MKMYKTISIGFVVLTALSVSAPSITTEVRAAKVDDTVVQGETDEFKGLTDQELKDLGFNNQEINNYNNNINDNLIIDHGMVINGQGDGISRGKFTWAVKVIRKGYSKLPSSVKKYIAAHTGLDTLLDFVENATGTLQDAIYKACRNVGMNATIANIVTAAIMTLVF</sequence>
<dbReference type="EMBL" id="CP040736">
    <property type="protein sequence ID" value="QCX24276.1"/>
    <property type="molecule type" value="Genomic_DNA"/>
</dbReference>
<proteinExistence type="predicted"/>
<organism evidence="2 3">
    <name type="scientific">Companilactobacillus futsaii</name>
    <dbReference type="NCBI Taxonomy" id="938155"/>
    <lineage>
        <taxon>Bacteria</taxon>
        <taxon>Bacillati</taxon>
        <taxon>Bacillota</taxon>
        <taxon>Bacilli</taxon>
        <taxon>Lactobacillales</taxon>
        <taxon>Lactobacillaceae</taxon>
        <taxon>Companilactobacillus</taxon>
    </lineage>
</organism>
<dbReference type="KEGG" id="lft:FG051_03760"/>
<dbReference type="STRING" id="1423818.FC88_GL000281"/>
<dbReference type="Proteomes" id="UP000310673">
    <property type="component" value="Chromosome"/>
</dbReference>
<dbReference type="AlphaFoldDB" id="A0A5B7SWI3"/>